<gene>
    <name evidence="6" type="ORF">AAL_05246</name>
</gene>
<dbReference type="Gene3D" id="2.40.33.20">
    <property type="entry name" value="PK beta-barrel domain-like"/>
    <property type="match status" value="1"/>
</dbReference>
<dbReference type="InterPro" id="IPR005302">
    <property type="entry name" value="MoCF_Sase_C"/>
</dbReference>
<dbReference type="InterPro" id="IPR012675">
    <property type="entry name" value="Beta-grasp_dom_sf"/>
</dbReference>
<dbReference type="CDD" id="cd00207">
    <property type="entry name" value="fer2"/>
    <property type="match status" value="1"/>
</dbReference>
<proteinExistence type="predicted"/>
<evidence type="ECO:0000256" key="2">
    <source>
        <dbReference type="ARBA" id="ARBA00023014"/>
    </source>
</evidence>
<dbReference type="PROSITE" id="PS51085">
    <property type="entry name" value="2FE2S_FER_2"/>
    <property type="match status" value="1"/>
</dbReference>
<keyword evidence="7" id="KW-1185">Reference proteome</keyword>
<dbReference type="GO" id="GO:0030170">
    <property type="term" value="F:pyridoxal phosphate binding"/>
    <property type="evidence" value="ECO:0007669"/>
    <property type="project" value="InterPro"/>
</dbReference>
<dbReference type="InterPro" id="IPR017938">
    <property type="entry name" value="Riboflavin_synthase-like_b-brl"/>
</dbReference>
<keyword evidence="1" id="KW-0001">2Fe-2S</keyword>
<dbReference type="InterPro" id="IPR006058">
    <property type="entry name" value="2Fe2S_fd_BS"/>
</dbReference>
<evidence type="ECO:0000313" key="6">
    <source>
        <dbReference type="EMBL" id="KZZ94279.1"/>
    </source>
</evidence>
<evidence type="ECO:0000259" key="5">
    <source>
        <dbReference type="PROSITE" id="PS51340"/>
    </source>
</evidence>
<evidence type="ECO:0000259" key="4">
    <source>
        <dbReference type="PROSITE" id="PS51085"/>
    </source>
</evidence>
<feature type="compositionally biased region" description="Basic and acidic residues" evidence="3">
    <location>
        <begin position="153"/>
        <end position="171"/>
    </location>
</feature>
<feature type="region of interest" description="Disordered" evidence="3">
    <location>
        <begin position="138"/>
        <end position="171"/>
    </location>
</feature>
<dbReference type="AlphaFoldDB" id="A0A168ASA0"/>
<dbReference type="STRING" id="1081109.A0A168ASA0"/>
<dbReference type="PANTHER" id="PTHR30212:SF2">
    <property type="entry name" value="PROTEIN YIIM"/>
    <property type="match status" value="1"/>
</dbReference>
<accession>A0A168ASA0</accession>
<feature type="domain" description="2Fe-2S ferredoxin-type" evidence="4">
    <location>
        <begin position="415"/>
        <end position="502"/>
    </location>
</feature>
<protein>
    <submittedName>
        <fullName evidence="6">MOSC domain-containing protein</fullName>
    </submittedName>
</protein>
<dbReference type="EMBL" id="AZGY01000011">
    <property type="protein sequence ID" value="KZZ94279.1"/>
    <property type="molecule type" value="Genomic_DNA"/>
</dbReference>
<dbReference type="SUPFAM" id="SSF54292">
    <property type="entry name" value="2Fe-2S ferredoxin-like"/>
    <property type="match status" value="1"/>
</dbReference>
<evidence type="ECO:0000256" key="1">
    <source>
        <dbReference type="ARBA" id="ARBA00022714"/>
    </source>
</evidence>
<keyword evidence="2" id="KW-0411">Iron-sulfur</keyword>
<feature type="compositionally biased region" description="Low complexity" evidence="3">
    <location>
        <begin position="138"/>
        <end position="152"/>
    </location>
</feature>
<dbReference type="SUPFAM" id="SSF50800">
    <property type="entry name" value="PK beta-barrel domain-like"/>
    <property type="match status" value="1"/>
</dbReference>
<sequence>MTYCTRDITKETVTELEPVAAPVGPGTVLQLRAGYEIQTLTPGVPSGIFKSELRGPVYIGATGLPGDRHSYFAHGGTDRAVLQYDADHYADWRQEECPRPALFDAGGFGENIVSTGGWTEATVCVGDAVPALVVPQRQEGPAGEAGGAAAAARADHGRAPDRHGQGLRAREAGQGAEALRCAVSTRVRLLTFALREPVVRDLPRPAFDTFAFAQIQFGGDDDDGHRFKRSYSIVAGDMNQFSLGVALDDHSRGGSAYLHQTLRVGDDITMAPGGSPRAVEDEERCVADGLVARRLVIIGGIGVTAFLPLLPVWDARGYDYEVHYASQARRLNLEELITAPPSAPAQPPQQKQQREDEEEGKKEEGGRFTTRIYCCGPSGLMDAAERRARQLGYPEHMLHFESFGADAGGPRGDPFRVQVHEVDTHRRESLDVPPDKSLLRVLRETGFEITSLCEAGGCGACKVNLCAGRVVHNGTGLFEAEKASTMLSCVDRGIGSIEIELD</sequence>
<feature type="region of interest" description="Disordered" evidence="3">
    <location>
        <begin position="339"/>
        <end position="365"/>
    </location>
</feature>
<dbReference type="OrthoDB" id="5390at2759"/>
<dbReference type="GO" id="GO:0003824">
    <property type="term" value="F:catalytic activity"/>
    <property type="evidence" value="ECO:0007669"/>
    <property type="project" value="InterPro"/>
</dbReference>
<evidence type="ECO:0000313" key="7">
    <source>
        <dbReference type="Proteomes" id="UP000078544"/>
    </source>
</evidence>
<dbReference type="GO" id="GO:0051537">
    <property type="term" value="F:2 iron, 2 sulfur cluster binding"/>
    <property type="evidence" value="ECO:0007669"/>
    <property type="project" value="UniProtKB-KW"/>
</dbReference>
<organism evidence="6 7">
    <name type="scientific">Moelleriella libera RCEF 2490</name>
    <dbReference type="NCBI Taxonomy" id="1081109"/>
    <lineage>
        <taxon>Eukaryota</taxon>
        <taxon>Fungi</taxon>
        <taxon>Dikarya</taxon>
        <taxon>Ascomycota</taxon>
        <taxon>Pezizomycotina</taxon>
        <taxon>Sordariomycetes</taxon>
        <taxon>Hypocreomycetidae</taxon>
        <taxon>Hypocreales</taxon>
        <taxon>Clavicipitaceae</taxon>
        <taxon>Moelleriella</taxon>
    </lineage>
</organism>
<keyword evidence="1" id="KW-0408">Iron</keyword>
<dbReference type="Gene3D" id="2.40.30.10">
    <property type="entry name" value="Translation factors"/>
    <property type="match status" value="1"/>
</dbReference>
<dbReference type="Gene3D" id="3.10.20.30">
    <property type="match status" value="1"/>
</dbReference>
<dbReference type="PROSITE" id="PS00197">
    <property type="entry name" value="2FE2S_FER_1"/>
    <property type="match status" value="1"/>
</dbReference>
<dbReference type="Pfam" id="PF00111">
    <property type="entry name" value="Fer2"/>
    <property type="match status" value="1"/>
</dbReference>
<dbReference type="GO" id="GO:0030151">
    <property type="term" value="F:molybdenum ion binding"/>
    <property type="evidence" value="ECO:0007669"/>
    <property type="project" value="InterPro"/>
</dbReference>
<dbReference type="Gene3D" id="3.40.50.80">
    <property type="entry name" value="Nucleotide-binding domain of ferredoxin-NADP reductase (FNR) module"/>
    <property type="match status" value="1"/>
</dbReference>
<dbReference type="InterPro" id="IPR036010">
    <property type="entry name" value="2Fe-2S_ferredoxin-like_sf"/>
</dbReference>
<dbReference type="SUPFAM" id="SSF63380">
    <property type="entry name" value="Riboflavin synthase domain-like"/>
    <property type="match status" value="1"/>
</dbReference>
<dbReference type="SUPFAM" id="SSF52343">
    <property type="entry name" value="Ferredoxin reductase-like, C-terminal NADP-linked domain"/>
    <property type="match status" value="1"/>
</dbReference>
<dbReference type="Proteomes" id="UP000078544">
    <property type="component" value="Unassembled WGS sequence"/>
</dbReference>
<dbReference type="InterPro" id="IPR001041">
    <property type="entry name" value="2Fe-2S_ferredoxin-type"/>
</dbReference>
<dbReference type="InterPro" id="IPR052353">
    <property type="entry name" value="Benzoxazolinone_Detox_Enz"/>
</dbReference>
<name>A0A168ASA0_9HYPO</name>
<keyword evidence="1" id="KW-0479">Metal-binding</keyword>
<dbReference type="InterPro" id="IPR039261">
    <property type="entry name" value="FNR_nucleotide-bd"/>
</dbReference>
<dbReference type="PROSITE" id="PS51340">
    <property type="entry name" value="MOSC"/>
    <property type="match status" value="1"/>
</dbReference>
<feature type="domain" description="MOSC" evidence="5">
    <location>
        <begin position="51"/>
        <end position="129"/>
    </location>
</feature>
<comment type="caution">
    <text evidence="6">The sequence shown here is derived from an EMBL/GenBank/DDBJ whole genome shotgun (WGS) entry which is preliminary data.</text>
</comment>
<reference evidence="6 7" key="1">
    <citation type="journal article" date="2016" name="Genome Biol. Evol.">
        <title>Divergent and convergent evolution of fungal pathogenicity.</title>
        <authorList>
            <person name="Shang Y."/>
            <person name="Xiao G."/>
            <person name="Zheng P."/>
            <person name="Cen K."/>
            <person name="Zhan S."/>
            <person name="Wang C."/>
        </authorList>
    </citation>
    <scope>NUCLEOTIDE SEQUENCE [LARGE SCALE GENOMIC DNA]</scope>
    <source>
        <strain evidence="6 7">RCEF 2490</strain>
    </source>
</reference>
<dbReference type="Pfam" id="PF03473">
    <property type="entry name" value="MOSC"/>
    <property type="match status" value="1"/>
</dbReference>
<dbReference type="InterPro" id="IPR011037">
    <property type="entry name" value="Pyrv_Knase-like_insert_dom_sf"/>
</dbReference>
<evidence type="ECO:0000256" key="3">
    <source>
        <dbReference type="SAM" id="MobiDB-lite"/>
    </source>
</evidence>
<dbReference type="PANTHER" id="PTHR30212">
    <property type="entry name" value="PROTEIN YIIM"/>
    <property type="match status" value="1"/>
</dbReference>